<dbReference type="Pfam" id="PF05630">
    <property type="entry name" value="NPP1"/>
    <property type="match status" value="2"/>
</dbReference>
<reference evidence="6" key="2">
    <citation type="submission" date="2020-06" db="EMBL/GenBank/DDBJ databases">
        <authorList>
            <person name="Studholme D.J."/>
        </authorList>
    </citation>
    <scope>NUCLEOTIDE SEQUENCE</scope>
    <source>
        <strain evidence="6">NZFS 2646</strain>
    </source>
</reference>
<evidence type="ECO:0000256" key="3">
    <source>
        <dbReference type="ARBA" id="ARBA00022525"/>
    </source>
</evidence>
<accession>A0A8T0LMG2</accession>
<comment type="caution">
    <text evidence="6">The sequence shown here is derived from an EMBL/GenBank/DDBJ whole genome shotgun (WGS) entry which is preliminary data.</text>
</comment>
<dbReference type="Proteomes" id="UP000785171">
    <property type="component" value="Unassembled WGS sequence"/>
</dbReference>
<proteinExistence type="inferred from homology"/>
<feature type="signal peptide" evidence="5">
    <location>
        <begin position="1"/>
        <end position="19"/>
    </location>
</feature>
<evidence type="ECO:0000256" key="5">
    <source>
        <dbReference type="SAM" id="SignalP"/>
    </source>
</evidence>
<evidence type="ECO:0000313" key="7">
    <source>
        <dbReference type="Proteomes" id="UP000785171"/>
    </source>
</evidence>
<keyword evidence="4" id="KW-0843">Virulence</keyword>
<organism evidence="6 7">
    <name type="scientific">Phytophthora kernoviae</name>
    <dbReference type="NCBI Taxonomy" id="325452"/>
    <lineage>
        <taxon>Eukaryota</taxon>
        <taxon>Sar</taxon>
        <taxon>Stramenopiles</taxon>
        <taxon>Oomycota</taxon>
        <taxon>Peronosporomycetes</taxon>
        <taxon>Peronosporales</taxon>
        <taxon>Peronosporaceae</taxon>
        <taxon>Phytophthora</taxon>
    </lineage>
</organism>
<dbReference type="PANTHER" id="PTHR33657:SF8">
    <property type="entry name" value="DOMAIN PROTEIN, PUTATIVE (AFU_ORTHOLOGUE AFUA_5G00600)-RELATED"/>
    <property type="match status" value="1"/>
</dbReference>
<reference evidence="6" key="1">
    <citation type="journal article" date="2015" name="Genom Data">
        <title>Genome sequences of six Phytophthora species associated with forests in New Zealand.</title>
        <authorList>
            <person name="Studholme D.J."/>
            <person name="McDougal R.L."/>
            <person name="Sambles C."/>
            <person name="Hansen E."/>
            <person name="Hardy G."/>
            <person name="Grant M."/>
            <person name="Ganley R.J."/>
            <person name="Williams N.M."/>
        </authorList>
    </citation>
    <scope>NUCLEOTIDE SEQUENCE</scope>
    <source>
        <strain evidence="6">NZFS 2646</strain>
    </source>
</reference>
<comment type="subcellular location">
    <subcellularLocation>
        <location evidence="1">Secreted</location>
    </subcellularLocation>
</comment>
<dbReference type="AlphaFoldDB" id="A0A8T0LMG2"/>
<dbReference type="InterPro" id="IPR008701">
    <property type="entry name" value="NPP1"/>
</dbReference>
<sequence>MNLRMIAVATLATLTVIGAISIDHDKVQPFPQPEPVTVSEKAAIKFKPQLNINFGCGVYPAVNAAGETNGGLKGTGGVSGCKVSLLGPQNVIVWIDNPALETSKILGLSTSQSSGYYKAAPVPAFELINGTTPMMSLKDSYLYPTTGAGDFHDLIMWDQLTDAARAALNTTDFGSAKVPFSDDNFSEKLENAWPF</sequence>
<gene>
    <name evidence="6" type="ORF">JM16_008267</name>
</gene>
<evidence type="ECO:0008006" key="8">
    <source>
        <dbReference type="Google" id="ProtNLM"/>
    </source>
</evidence>
<dbReference type="PANTHER" id="PTHR33657">
    <property type="entry name" value="DOMAIN PROTEIN, PUTATIVE (AFU_ORTHOLOGUE AFUA_5G00600)-RELATED"/>
    <property type="match status" value="1"/>
</dbReference>
<keyword evidence="3" id="KW-0964">Secreted</keyword>
<evidence type="ECO:0000256" key="1">
    <source>
        <dbReference type="ARBA" id="ARBA00004613"/>
    </source>
</evidence>
<feature type="chain" id="PRO_5035862853" description="Necrosis inducing-like protein NPP1 type" evidence="5">
    <location>
        <begin position="20"/>
        <end position="195"/>
    </location>
</feature>
<comment type="similarity">
    <text evidence="2">Belongs to the Necrosis inducing protein (NPP1) family.</text>
</comment>
<protein>
    <recommendedName>
        <fullName evidence="8">Necrosis inducing-like protein NPP1 type</fullName>
    </recommendedName>
</protein>
<evidence type="ECO:0000256" key="2">
    <source>
        <dbReference type="ARBA" id="ARBA00009520"/>
    </source>
</evidence>
<dbReference type="EMBL" id="JPWV03000439">
    <property type="protein sequence ID" value="KAG2511051.1"/>
    <property type="molecule type" value="Genomic_DNA"/>
</dbReference>
<dbReference type="GO" id="GO:0005576">
    <property type="term" value="C:extracellular region"/>
    <property type="evidence" value="ECO:0007669"/>
    <property type="project" value="UniProtKB-SubCell"/>
</dbReference>
<name>A0A8T0LMG2_9STRA</name>
<evidence type="ECO:0000313" key="6">
    <source>
        <dbReference type="EMBL" id="KAG2511051.1"/>
    </source>
</evidence>
<evidence type="ECO:0000256" key="4">
    <source>
        <dbReference type="ARBA" id="ARBA00023026"/>
    </source>
</evidence>
<dbReference type="PIRSF" id="PIRSF029958">
    <property type="entry name" value="Necrosis-inducing_protein"/>
    <property type="match status" value="1"/>
</dbReference>
<keyword evidence="5" id="KW-0732">Signal</keyword>